<feature type="transmembrane region" description="Helical" evidence="9">
    <location>
        <begin position="12"/>
        <end position="34"/>
    </location>
</feature>
<evidence type="ECO:0000256" key="1">
    <source>
        <dbReference type="ARBA" id="ARBA00004653"/>
    </source>
</evidence>
<sequence>MLTVVTVLFLTIYGIDIVALFFFGIHTYIMVYLYKKNHTYCESEPDKVLDVNDPNLPVVTVQLPIFNEFYVVDRLIETTVALRYPKDKLEIQLLDDSTDETVEKSRNLIEHYKALGFDIHHLHRAGAERTGHKAGALEAGMKVARGEYIAIFDADFMPDPDFLIKTVPYFEDPQIGMVQVRWGHINADYNVLTKAQSFGIDGHFMIEQVARNGSHLWMNFNGTAGIWKKECIIDSGGWEHDTLTEDFDLSYRAEMKGWRFRYFKDIECKAEIPAMISAYKSQQFRWCKGSIQTAVKLLPRIFRAKLPWRIKSEAIVHLINYSVHPLMVINILFSAPLLLMNYWSGFDFYDLPIEILMGTAAVLSVGSVGPMIFYAYSQKILHKDWKKRMVYLPILIMIGTGIAIVNTRAWLEAILGIQSSFKRTPKLKIEKSTDILKERLKYTVPLDFHVVFEFLMGFYCLGTVALSFALGKPQIVGFLVIYALGFFYVGYLSLKEALWKFGASKKQEVTEELSAQA</sequence>
<evidence type="ECO:0000256" key="5">
    <source>
        <dbReference type="ARBA" id="ARBA00022989"/>
    </source>
</evidence>
<evidence type="ECO:0000256" key="9">
    <source>
        <dbReference type="SAM" id="Phobius"/>
    </source>
</evidence>
<accession>A0A2P1QVP7</accession>
<name>A0A2P1QVP7_9LEPT</name>
<feature type="transmembrane region" description="Helical" evidence="9">
    <location>
        <begin position="318"/>
        <end position="343"/>
    </location>
</feature>
<organism evidence="10 11">
    <name type="scientific">Leptospira santarosai</name>
    <dbReference type="NCBI Taxonomy" id="28183"/>
    <lineage>
        <taxon>Bacteria</taxon>
        <taxon>Pseudomonadati</taxon>
        <taxon>Spirochaetota</taxon>
        <taxon>Spirochaetia</taxon>
        <taxon>Leptospirales</taxon>
        <taxon>Leptospiraceae</taxon>
        <taxon>Leptospira</taxon>
    </lineage>
</organism>
<reference evidence="10 11" key="1">
    <citation type="journal article" date="2015" name="Genome Announc.">
        <title>Draft Genome Sequences of Leptospira santarosai Strains U160, U164, and U233, Isolated from Asymptomatic Cattle.</title>
        <authorList>
            <person name="Kremer F.S."/>
            <person name="Eslabao M.R."/>
            <person name="Provisor M."/>
            <person name="Woloski R.D."/>
            <person name="Ramires O.V."/>
            <person name="Moreno L.Z."/>
            <person name="Moreno A.M."/>
            <person name="Hamond C."/>
            <person name="Lilenbaum W."/>
            <person name="Dellagostin O.A."/>
        </authorList>
    </citation>
    <scope>NUCLEOTIDE SEQUENCE [LARGE SCALE GENOMIC DNA]</scope>
    <source>
        <strain evidence="10 11">U160</strain>
    </source>
</reference>
<evidence type="ECO:0000256" key="7">
    <source>
        <dbReference type="ARBA" id="ARBA00023136"/>
    </source>
</evidence>
<dbReference type="EMBL" id="CP027843">
    <property type="protein sequence ID" value="AVQ12971.1"/>
    <property type="molecule type" value="Genomic_DNA"/>
</dbReference>
<feature type="transmembrane region" description="Helical" evidence="9">
    <location>
        <begin position="448"/>
        <end position="468"/>
    </location>
</feature>
<dbReference type="PANTHER" id="PTHR32044">
    <property type="entry name" value="GLUCOMANNAN 4-BETA-MANNOSYLTRANSFERASE 9"/>
    <property type="match status" value="1"/>
</dbReference>
<dbReference type="CDD" id="cd06437">
    <property type="entry name" value="CESA_CaSu_A2"/>
    <property type="match status" value="1"/>
</dbReference>
<keyword evidence="8" id="KW-0961">Cell wall biogenesis/degradation</keyword>
<dbReference type="AlphaFoldDB" id="A0A2P1QVP7"/>
<evidence type="ECO:0000256" key="6">
    <source>
        <dbReference type="ARBA" id="ARBA00023034"/>
    </source>
</evidence>
<keyword evidence="6" id="KW-0333">Golgi apparatus</keyword>
<proteinExistence type="predicted"/>
<protein>
    <submittedName>
        <fullName evidence="10">Glycosyl transferase</fullName>
    </submittedName>
</protein>
<evidence type="ECO:0000256" key="3">
    <source>
        <dbReference type="ARBA" id="ARBA00022679"/>
    </source>
</evidence>
<evidence type="ECO:0000313" key="10">
    <source>
        <dbReference type="EMBL" id="AVQ12971.1"/>
    </source>
</evidence>
<dbReference type="FunFam" id="3.90.550.10:FF:000057">
    <property type="entry name" value="Glycosyltransferase-like protein, family 2"/>
    <property type="match status" value="1"/>
</dbReference>
<feature type="transmembrane region" description="Helical" evidence="9">
    <location>
        <begin position="475"/>
        <end position="494"/>
    </location>
</feature>
<evidence type="ECO:0000256" key="8">
    <source>
        <dbReference type="ARBA" id="ARBA00023316"/>
    </source>
</evidence>
<dbReference type="Pfam" id="PF13641">
    <property type="entry name" value="Glyco_tranf_2_3"/>
    <property type="match status" value="1"/>
</dbReference>
<keyword evidence="2" id="KW-0328">Glycosyltransferase</keyword>
<evidence type="ECO:0000256" key="4">
    <source>
        <dbReference type="ARBA" id="ARBA00022692"/>
    </source>
</evidence>
<dbReference type="GO" id="GO:0071555">
    <property type="term" value="P:cell wall organization"/>
    <property type="evidence" value="ECO:0007669"/>
    <property type="project" value="UniProtKB-KW"/>
</dbReference>
<dbReference type="PANTHER" id="PTHR32044:SF80">
    <property type="entry name" value="XYLOGLUCAN GLYCOSYLTRANSFERASE 2-RELATED"/>
    <property type="match status" value="1"/>
</dbReference>
<comment type="subcellular location">
    <subcellularLocation>
        <location evidence="1">Golgi apparatus membrane</location>
        <topology evidence="1">Multi-pass membrane protein</topology>
    </subcellularLocation>
</comment>
<dbReference type="InterPro" id="IPR029044">
    <property type="entry name" value="Nucleotide-diphossugar_trans"/>
</dbReference>
<keyword evidence="7 9" id="KW-0472">Membrane</keyword>
<dbReference type="Gene3D" id="3.90.550.10">
    <property type="entry name" value="Spore Coat Polysaccharide Biosynthesis Protein SpsA, Chain A"/>
    <property type="match status" value="1"/>
</dbReference>
<evidence type="ECO:0000313" key="11">
    <source>
        <dbReference type="Proteomes" id="UP000033961"/>
    </source>
</evidence>
<keyword evidence="5 9" id="KW-1133">Transmembrane helix</keyword>
<gene>
    <name evidence="10" type="ORF">XB16_2664</name>
</gene>
<dbReference type="SUPFAM" id="SSF53448">
    <property type="entry name" value="Nucleotide-diphospho-sugar transferases"/>
    <property type="match status" value="1"/>
</dbReference>
<feature type="transmembrane region" description="Helical" evidence="9">
    <location>
        <begin position="355"/>
        <end position="377"/>
    </location>
</feature>
<keyword evidence="4 9" id="KW-0812">Transmembrane</keyword>
<keyword evidence="3 10" id="KW-0808">Transferase</keyword>
<evidence type="ECO:0000256" key="2">
    <source>
        <dbReference type="ARBA" id="ARBA00022676"/>
    </source>
</evidence>
<dbReference type="GO" id="GO:0016757">
    <property type="term" value="F:glycosyltransferase activity"/>
    <property type="evidence" value="ECO:0007669"/>
    <property type="project" value="UniProtKB-KW"/>
</dbReference>
<feature type="transmembrane region" description="Helical" evidence="9">
    <location>
        <begin position="389"/>
        <end position="411"/>
    </location>
</feature>
<dbReference type="Proteomes" id="UP000033961">
    <property type="component" value="Chromosome I"/>
</dbReference>